<proteinExistence type="predicted"/>
<comment type="caution">
    <text evidence="1">The sequence shown here is derived from an EMBL/GenBank/DDBJ whole genome shotgun (WGS) entry which is preliminary data.</text>
</comment>
<keyword evidence="2" id="KW-1185">Reference proteome</keyword>
<dbReference type="Proteomes" id="UP000789759">
    <property type="component" value="Unassembled WGS sequence"/>
</dbReference>
<protein>
    <submittedName>
        <fullName evidence="1">69_t:CDS:1</fullName>
    </submittedName>
</protein>
<accession>A0A9N8VI68</accession>
<reference evidence="1" key="1">
    <citation type="submission" date="2021-06" db="EMBL/GenBank/DDBJ databases">
        <authorList>
            <person name="Kallberg Y."/>
            <person name="Tangrot J."/>
            <person name="Rosling A."/>
        </authorList>
    </citation>
    <scope>NUCLEOTIDE SEQUENCE</scope>
    <source>
        <strain evidence="1">FL966</strain>
    </source>
</reference>
<name>A0A9N8VI68_9GLOM</name>
<sequence length="128" mass="14083">MGLIEMIFTFEACCTTIRSKILKSTLVRVDVGDKVDDVGDKVDVVGDVVVGDVDIGEKESCANRLGIIVSILTFDRSTVGRSAENWTLSKLEFISTAKSVNAAIKDKNVNENRQKINILLDYFIAQVK</sequence>
<dbReference type="EMBL" id="CAJVQA010000105">
    <property type="protein sequence ID" value="CAG8455995.1"/>
    <property type="molecule type" value="Genomic_DNA"/>
</dbReference>
<evidence type="ECO:0000313" key="2">
    <source>
        <dbReference type="Proteomes" id="UP000789759"/>
    </source>
</evidence>
<dbReference type="AlphaFoldDB" id="A0A9N8VI68"/>
<gene>
    <name evidence="1" type="ORF">CPELLU_LOCUS390</name>
</gene>
<organism evidence="1 2">
    <name type="scientific">Cetraspora pellucida</name>
    <dbReference type="NCBI Taxonomy" id="1433469"/>
    <lineage>
        <taxon>Eukaryota</taxon>
        <taxon>Fungi</taxon>
        <taxon>Fungi incertae sedis</taxon>
        <taxon>Mucoromycota</taxon>
        <taxon>Glomeromycotina</taxon>
        <taxon>Glomeromycetes</taxon>
        <taxon>Diversisporales</taxon>
        <taxon>Gigasporaceae</taxon>
        <taxon>Cetraspora</taxon>
    </lineage>
</organism>
<evidence type="ECO:0000313" key="1">
    <source>
        <dbReference type="EMBL" id="CAG8455995.1"/>
    </source>
</evidence>
<dbReference type="OrthoDB" id="10497444at2759"/>